<reference evidence="2 3" key="1">
    <citation type="submission" date="2017-07" db="EMBL/GenBank/DDBJ databases">
        <title>Draft whole genome sequences of clinical Proprionibacteriaceae strains.</title>
        <authorList>
            <person name="Bernier A.-M."/>
            <person name="Bernard K."/>
            <person name="Domingo M.-C."/>
        </authorList>
    </citation>
    <scope>NUCLEOTIDE SEQUENCE [LARGE SCALE GENOMIC DNA]</scope>
    <source>
        <strain evidence="2 3">NML 150081</strain>
    </source>
</reference>
<name>A0A255EKF8_9ACTN</name>
<proteinExistence type="predicted"/>
<keyword evidence="3" id="KW-1185">Reference proteome</keyword>
<dbReference type="PANTHER" id="PTHR47197">
    <property type="entry name" value="PROTEIN NIRF"/>
    <property type="match status" value="1"/>
</dbReference>
<dbReference type="SUPFAM" id="SSF50998">
    <property type="entry name" value="Quinoprotein alcohol dehydrogenase-like"/>
    <property type="match status" value="1"/>
</dbReference>
<sequence length="746" mass="80459">MIPQTTTRTVARTLGGLMALAVVGAGLTSGSPAYADIPVPESVQPILDQNPDVQYLGEPVQVKQPSPAKIGRLDGRDVAYQVFKGTAGSDYPGAFTAVDVRTGETLVNLPMDTAEHARAVTVASDGKVYIATYFDQKLWQFDPETRELRDLGTYEPNPTDAQPFGLCPGPDGSVFIPTYKHSALYQYDPATDAITKVATVNPENTYLHACAWDPATNDLYVTAGGSHAELWRIADAGTGEMTKMTNNENVPGLEDTAFIHRMWLVDDHLVLSANGQALLVIGTDGVVDTWTDPGQIGGYNVVELPDEPRKFWYTKSGDVLEYDLDAKTSTDTGLDLGAYFGDAMIAENGDLIGTDIRGAFQVTPANEYTSQPWTVEQPTAIQKMIAGPDGLMFASGYPLGMARVDTTGGGTVYPSLTSGQYESAIIRDGQMYVGSYGNARFSSWNPANPTAAPRLIFDGAAEGQDRPFAMAYNPDRDEAYMGTIAGYGKLQGGLAIHDFATGEHVWLTEEIVEGQSIISVTYNPNDGLVYIGTNIDGGMGIEAPDGEAKLIVFDPATRTVVNELVPVADREGVTGLMVASDGRLWGWAEDTFFVYDPASRTVVHRESGLAGRYQAGTFYWAWAYQYISPVDGNGYVTAGNKLFRIDPETLEVTVLLTSGAAFGNMDTNGDIYFSQKSHAFKYVVPQPVPSGAPTAPTKCEVIAAAESGRSLAYPEGYRLAWRRSLEEIERQVADGRGERLKGVHCA</sequence>
<organism evidence="2 3">
    <name type="scientific">Parenemella sanctibonifatiensis</name>
    <dbReference type="NCBI Taxonomy" id="2016505"/>
    <lineage>
        <taxon>Bacteria</taxon>
        <taxon>Bacillati</taxon>
        <taxon>Actinomycetota</taxon>
        <taxon>Actinomycetes</taxon>
        <taxon>Propionibacteriales</taxon>
        <taxon>Propionibacteriaceae</taxon>
        <taxon>Parenemella</taxon>
    </lineage>
</organism>
<dbReference type="InterPro" id="IPR011047">
    <property type="entry name" value="Quinoprotein_ADH-like_sf"/>
</dbReference>
<dbReference type="AlphaFoldDB" id="A0A255EKF8"/>
<comment type="caution">
    <text evidence="2">The sequence shown here is derived from an EMBL/GenBank/DDBJ whole genome shotgun (WGS) entry which is preliminary data.</text>
</comment>
<dbReference type="SUPFAM" id="SSF63829">
    <property type="entry name" value="Calcium-dependent phosphotriesterase"/>
    <property type="match status" value="1"/>
</dbReference>
<evidence type="ECO:0000256" key="1">
    <source>
        <dbReference type="SAM" id="SignalP"/>
    </source>
</evidence>
<dbReference type="Gene3D" id="2.130.10.10">
    <property type="entry name" value="YVTN repeat-like/Quinoprotein amine dehydrogenase"/>
    <property type="match status" value="2"/>
</dbReference>
<keyword evidence="1" id="KW-0732">Signal</keyword>
<feature type="signal peptide" evidence="1">
    <location>
        <begin position="1"/>
        <end position="35"/>
    </location>
</feature>
<accession>A0A255EKF8</accession>
<evidence type="ECO:0000313" key="2">
    <source>
        <dbReference type="EMBL" id="OYN88603.1"/>
    </source>
</evidence>
<feature type="chain" id="PRO_5012129145" evidence="1">
    <location>
        <begin position="36"/>
        <end position="746"/>
    </location>
</feature>
<dbReference type="PANTHER" id="PTHR47197:SF3">
    <property type="entry name" value="DIHYDRO-HEME D1 DEHYDROGENASE"/>
    <property type="match status" value="1"/>
</dbReference>
<dbReference type="Proteomes" id="UP000216300">
    <property type="component" value="Unassembled WGS sequence"/>
</dbReference>
<dbReference type="EMBL" id="NMVJ01000011">
    <property type="protein sequence ID" value="OYN88603.1"/>
    <property type="molecule type" value="Genomic_DNA"/>
</dbReference>
<dbReference type="InterPro" id="IPR051200">
    <property type="entry name" value="Host-pathogen_enzymatic-act"/>
</dbReference>
<evidence type="ECO:0000313" key="3">
    <source>
        <dbReference type="Proteomes" id="UP000216300"/>
    </source>
</evidence>
<gene>
    <name evidence="2" type="ORF">CGZ91_13420</name>
</gene>
<dbReference type="InterPro" id="IPR015943">
    <property type="entry name" value="WD40/YVTN_repeat-like_dom_sf"/>
</dbReference>
<protein>
    <submittedName>
        <fullName evidence="2">Uncharacterized protein</fullName>
    </submittedName>
</protein>